<dbReference type="AlphaFoldDB" id="L2GJW8"/>
<gene>
    <name evidence="2" type="ORF">VICG_01767</name>
</gene>
<keyword evidence="1" id="KW-0732">Signal</keyword>
<name>L2GJW8_VITCO</name>
<evidence type="ECO:0000313" key="3">
    <source>
        <dbReference type="Proteomes" id="UP000011082"/>
    </source>
</evidence>
<proteinExistence type="predicted"/>
<dbReference type="InParanoid" id="L2GJW8"/>
<dbReference type="GeneID" id="19882477"/>
<dbReference type="Proteomes" id="UP000011082">
    <property type="component" value="Unassembled WGS sequence"/>
</dbReference>
<dbReference type="HOGENOM" id="CLU_1741989_0_0_1"/>
<dbReference type="EMBL" id="JH370148">
    <property type="protein sequence ID" value="ELA41168.1"/>
    <property type="molecule type" value="Genomic_DNA"/>
</dbReference>
<keyword evidence="3" id="KW-1185">Reference proteome</keyword>
<accession>L2GJW8</accession>
<protein>
    <submittedName>
        <fullName evidence="2">Uncharacterized protein</fullName>
    </submittedName>
</protein>
<reference evidence="3" key="1">
    <citation type="submission" date="2011-05" db="EMBL/GenBank/DDBJ databases">
        <title>The genome sequence of Vittaforma corneae strain ATCC 50505.</title>
        <authorList>
            <consortium name="The Broad Institute Genome Sequencing Platform"/>
            <person name="Cuomo C."/>
            <person name="Didier E."/>
            <person name="Bowers L."/>
            <person name="Young S.K."/>
            <person name="Zeng Q."/>
            <person name="Gargeya S."/>
            <person name="Fitzgerald M."/>
            <person name="Haas B."/>
            <person name="Abouelleil A."/>
            <person name="Alvarado L."/>
            <person name="Arachchi H.M."/>
            <person name="Berlin A."/>
            <person name="Chapman S.B."/>
            <person name="Gearin G."/>
            <person name="Goldberg J."/>
            <person name="Griggs A."/>
            <person name="Gujja S."/>
            <person name="Hansen M."/>
            <person name="Heiman D."/>
            <person name="Howarth C."/>
            <person name="Larimer J."/>
            <person name="Lui A."/>
            <person name="MacDonald P.J.P."/>
            <person name="McCowen C."/>
            <person name="Montmayeur A."/>
            <person name="Murphy C."/>
            <person name="Neiman D."/>
            <person name="Pearson M."/>
            <person name="Priest M."/>
            <person name="Roberts A."/>
            <person name="Saif S."/>
            <person name="Shea T."/>
            <person name="Sisk P."/>
            <person name="Stolte C."/>
            <person name="Sykes S."/>
            <person name="Wortman J."/>
            <person name="Nusbaum C."/>
            <person name="Birren B."/>
        </authorList>
    </citation>
    <scope>NUCLEOTIDE SEQUENCE [LARGE SCALE GENOMIC DNA]</scope>
    <source>
        <strain evidence="3">ATCC 50505</strain>
    </source>
</reference>
<sequence length="150" mass="16337">MTIAIGRMNFILLAFGFMTQIGATELTSPCSVTTSGVDYVTTNPGPEVNNAACSLVGNDQIMMSKFVAGIISCFFLADRGRDSSFALDDEGFKQSLKDALKYFVRNREDLLSAFKEYCAIASGTMKITDAKMKISQTAEALRIIVDNQAF</sequence>
<evidence type="ECO:0000313" key="2">
    <source>
        <dbReference type="EMBL" id="ELA41168.1"/>
    </source>
</evidence>
<feature type="signal peptide" evidence="1">
    <location>
        <begin position="1"/>
        <end position="23"/>
    </location>
</feature>
<evidence type="ECO:0000256" key="1">
    <source>
        <dbReference type="SAM" id="SignalP"/>
    </source>
</evidence>
<dbReference type="VEuPathDB" id="MicrosporidiaDB:VICG_01767"/>
<organism evidence="2 3">
    <name type="scientific">Vittaforma corneae (strain ATCC 50505)</name>
    <name type="common">Microsporidian parasite</name>
    <name type="synonym">Nosema corneum</name>
    <dbReference type="NCBI Taxonomy" id="993615"/>
    <lineage>
        <taxon>Eukaryota</taxon>
        <taxon>Fungi</taxon>
        <taxon>Fungi incertae sedis</taxon>
        <taxon>Microsporidia</taxon>
        <taxon>Nosematidae</taxon>
        <taxon>Vittaforma</taxon>
    </lineage>
</organism>
<dbReference type="RefSeq" id="XP_007605212.1">
    <property type="nucleotide sequence ID" value="XM_007605150.1"/>
</dbReference>
<feature type="chain" id="PRO_5003959767" evidence="1">
    <location>
        <begin position="24"/>
        <end position="150"/>
    </location>
</feature>